<keyword evidence="10" id="KW-0067">ATP-binding</keyword>
<dbReference type="InterPro" id="IPR003661">
    <property type="entry name" value="HisK_dim/P_dom"/>
</dbReference>
<dbReference type="PRINTS" id="PR00344">
    <property type="entry name" value="BCTRLSENSOR"/>
</dbReference>
<dbReference type="EMBL" id="DXCH01000059">
    <property type="protein sequence ID" value="HIZ06748.1"/>
    <property type="molecule type" value="Genomic_DNA"/>
</dbReference>
<reference evidence="16" key="1">
    <citation type="journal article" date="2021" name="PeerJ">
        <title>Extensive microbial diversity within the chicken gut microbiome revealed by metagenomics and culture.</title>
        <authorList>
            <person name="Gilroy R."/>
            <person name="Ravi A."/>
            <person name="Getino M."/>
            <person name="Pursley I."/>
            <person name="Horton D.L."/>
            <person name="Alikhan N.F."/>
            <person name="Baker D."/>
            <person name="Gharbi K."/>
            <person name="Hall N."/>
            <person name="Watson M."/>
            <person name="Adriaenssens E.M."/>
            <person name="Foster-Nyarko E."/>
            <person name="Jarju S."/>
            <person name="Secka A."/>
            <person name="Antonio M."/>
            <person name="Oren A."/>
            <person name="Chaudhuri R.R."/>
            <person name="La Ragione R."/>
            <person name="Hildebrand F."/>
            <person name="Pallen M.J."/>
        </authorList>
    </citation>
    <scope>NUCLEOTIDE SEQUENCE</scope>
    <source>
        <strain evidence="16">CHK192-9172</strain>
    </source>
</reference>
<evidence type="ECO:0000256" key="10">
    <source>
        <dbReference type="ARBA" id="ARBA00022840"/>
    </source>
</evidence>
<evidence type="ECO:0000256" key="2">
    <source>
        <dbReference type="ARBA" id="ARBA00004651"/>
    </source>
</evidence>
<feature type="transmembrane region" description="Helical" evidence="14">
    <location>
        <begin position="196"/>
        <end position="218"/>
    </location>
</feature>
<keyword evidence="12" id="KW-0902">Two-component regulatory system</keyword>
<dbReference type="Pfam" id="PF02518">
    <property type="entry name" value="HATPase_c"/>
    <property type="match status" value="1"/>
</dbReference>
<dbReference type="PANTHER" id="PTHR45528">
    <property type="entry name" value="SENSOR HISTIDINE KINASE CPXA"/>
    <property type="match status" value="1"/>
</dbReference>
<evidence type="ECO:0000256" key="4">
    <source>
        <dbReference type="ARBA" id="ARBA00022475"/>
    </source>
</evidence>
<keyword evidence="7 14" id="KW-0812">Transmembrane</keyword>
<dbReference type="PROSITE" id="PS50109">
    <property type="entry name" value="HIS_KIN"/>
    <property type="match status" value="1"/>
</dbReference>
<organism evidence="16 17">
    <name type="scientific">Candidatus Eubacterium avistercoris</name>
    <dbReference type="NCBI Taxonomy" id="2838567"/>
    <lineage>
        <taxon>Bacteria</taxon>
        <taxon>Bacillati</taxon>
        <taxon>Bacillota</taxon>
        <taxon>Clostridia</taxon>
        <taxon>Eubacteriales</taxon>
        <taxon>Eubacteriaceae</taxon>
        <taxon>Eubacterium</taxon>
    </lineage>
</organism>
<evidence type="ECO:0000256" key="13">
    <source>
        <dbReference type="ARBA" id="ARBA00023136"/>
    </source>
</evidence>
<dbReference type="Gene3D" id="6.10.340.10">
    <property type="match status" value="1"/>
</dbReference>
<dbReference type="GO" id="GO:0005524">
    <property type="term" value="F:ATP binding"/>
    <property type="evidence" value="ECO:0007669"/>
    <property type="project" value="UniProtKB-KW"/>
</dbReference>
<keyword evidence="4" id="KW-1003">Cell membrane</keyword>
<dbReference type="Proteomes" id="UP000824024">
    <property type="component" value="Unassembled WGS sequence"/>
</dbReference>
<dbReference type="Gene3D" id="3.30.565.10">
    <property type="entry name" value="Histidine kinase-like ATPase, C-terminal domain"/>
    <property type="match status" value="1"/>
</dbReference>
<evidence type="ECO:0000256" key="8">
    <source>
        <dbReference type="ARBA" id="ARBA00022741"/>
    </source>
</evidence>
<accession>A0A9D2IFS7</accession>
<dbReference type="SUPFAM" id="SSF55874">
    <property type="entry name" value="ATPase domain of HSP90 chaperone/DNA topoisomerase II/histidine kinase"/>
    <property type="match status" value="1"/>
</dbReference>
<keyword evidence="8" id="KW-0547">Nucleotide-binding</keyword>
<keyword evidence="5" id="KW-0597">Phosphoprotein</keyword>
<evidence type="ECO:0000313" key="17">
    <source>
        <dbReference type="Proteomes" id="UP000824024"/>
    </source>
</evidence>
<dbReference type="SMART" id="SM00388">
    <property type="entry name" value="HisKA"/>
    <property type="match status" value="1"/>
</dbReference>
<evidence type="ECO:0000259" key="15">
    <source>
        <dbReference type="PROSITE" id="PS50109"/>
    </source>
</evidence>
<evidence type="ECO:0000256" key="5">
    <source>
        <dbReference type="ARBA" id="ARBA00022553"/>
    </source>
</evidence>
<evidence type="ECO:0000256" key="12">
    <source>
        <dbReference type="ARBA" id="ARBA00023012"/>
    </source>
</evidence>
<keyword evidence="11 14" id="KW-1133">Transmembrane helix</keyword>
<comment type="catalytic activity">
    <reaction evidence="1">
        <text>ATP + protein L-histidine = ADP + protein N-phospho-L-histidine.</text>
        <dbReference type="EC" id="2.7.13.3"/>
    </reaction>
</comment>
<dbReference type="CDD" id="cd06225">
    <property type="entry name" value="HAMP"/>
    <property type="match status" value="1"/>
</dbReference>
<dbReference type="InterPro" id="IPR036097">
    <property type="entry name" value="HisK_dim/P_sf"/>
</dbReference>
<dbReference type="GO" id="GO:0000155">
    <property type="term" value="F:phosphorelay sensor kinase activity"/>
    <property type="evidence" value="ECO:0007669"/>
    <property type="project" value="InterPro"/>
</dbReference>
<sequence length="487" mass="55493">MKKINGKKLFEKIQEKRENFYNPTFRNPLRMRNGLWIGFLIFSAIAALLFWSVLYMYYEVTYRKQITDKLVDTAWEITGLYGAADFERSISILTRSNNYFAQVISEKDNRILMSYTNEGVEGGTQSSSIAGDDIFTKLDDTDGYCFYYAEDDSGNSRWAVEAIVLANVDGYRHILVLSCSTAEIDMLKQTLMSRGGISLAVVLALSAVFAFFLANFYARPFRHLNDAAGEMAGGNFDTPFIPEGPKEAVQLAETLNLAEKEFRATEQLRRDFVANISHDMKTPLTVIRIYAEMIDAFSGGVPEKRAEHVKKIIEETDRLTELINELMELSSLQSGTLKLQYEDFSMNELIHNVIDRIRIKDMSQGIEIQLVADTAYMVHADRQLIHRAVYNLIHNAVKYSGESKVVKVKLIPQNNQLLVQIIDQGIGMSQEELKHIWERFYRSPDLGNQIRGNGIGLNIVSEIFKYHHIPYGAESRLGKGSTFWFII</sequence>
<dbReference type="InterPro" id="IPR003594">
    <property type="entry name" value="HATPase_dom"/>
</dbReference>
<dbReference type="Gene3D" id="1.10.287.130">
    <property type="match status" value="1"/>
</dbReference>
<evidence type="ECO:0000256" key="1">
    <source>
        <dbReference type="ARBA" id="ARBA00000085"/>
    </source>
</evidence>
<dbReference type="InterPro" id="IPR050398">
    <property type="entry name" value="HssS/ArlS-like"/>
</dbReference>
<dbReference type="Pfam" id="PF00512">
    <property type="entry name" value="HisKA"/>
    <property type="match status" value="1"/>
</dbReference>
<comment type="subcellular location">
    <subcellularLocation>
        <location evidence="2">Cell membrane</location>
        <topology evidence="2">Multi-pass membrane protein</topology>
    </subcellularLocation>
</comment>
<dbReference type="PANTHER" id="PTHR45528:SF1">
    <property type="entry name" value="SENSOR HISTIDINE KINASE CPXA"/>
    <property type="match status" value="1"/>
</dbReference>
<feature type="transmembrane region" description="Helical" evidence="14">
    <location>
        <begin position="35"/>
        <end position="58"/>
    </location>
</feature>
<reference evidence="16" key="2">
    <citation type="submission" date="2021-04" db="EMBL/GenBank/DDBJ databases">
        <authorList>
            <person name="Gilroy R."/>
        </authorList>
    </citation>
    <scope>NUCLEOTIDE SEQUENCE</scope>
    <source>
        <strain evidence="16">CHK192-9172</strain>
    </source>
</reference>
<feature type="domain" description="Histidine kinase" evidence="15">
    <location>
        <begin position="275"/>
        <end position="487"/>
    </location>
</feature>
<dbReference type="SUPFAM" id="SSF47384">
    <property type="entry name" value="Homodimeric domain of signal transducing histidine kinase"/>
    <property type="match status" value="1"/>
</dbReference>
<evidence type="ECO:0000256" key="9">
    <source>
        <dbReference type="ARBA" id="ARBA00022777"/>
    </source>
</evidence>
<dbReference type="InterPro" id="IPR005467">
    <property type="entry name" value="His_kinase_dom"/>
</dbReference>
<evidence type="ECO:0000256" key="3">
    <source>
        <dbReference type="ARBA" id="ARBA00012438"/>
    </source>
</evidence>
<evidence type="ECO:0000313" key="16">
    <source>
        <dbReference type="EMBL" id="HIZ06748.1"/>
    </source>
</evidence>
<dbReference type="InterPro" id="IPR004358">
    <property type="entry name" value="Sig_transdc_His_kin-like_C"/>
</dbReference>
<evidence type="ECO:0000256" key="7">
    <source>
        <dbReference type="ARBA" id="ARBA00022692"/>
    </source>
</evidence>
<keyword evidence="9 16" id="KW-0418">Kinase</keyword>
<dbReference type="AlphaFoldDB" id="A0A9D2IFS7"/>
<evidence type="ECO:0000256" key="14">
    <source>
        <dbReference type="SAM" id="Phobius"/>
    </source>
</evidence>
<keyword evidence="13 14" id="KW-0472">Membrane</keyword>
<evidence type="ECO:0000256" key="11">
    <source>
        <dbReference type="ARBA" id="ARBA00022989"/>
    </source>
</evidence>
<dbReference type="EC" id="2.7.13.3" evidence="3"/>
<comment type="caution">
    <text evidence="16">The sequence shown here is derived from an EMBL/GenBank/DDBJ whole genome shotgun (WGS) entry which is preliminary data.</text>
</comment>
<keyword evidence="6" id="KW-0808">Transferase</keyword>
<protein>
    <recommendedName>
        <fullName evidence="3">histidine kinase</fullName>
        <ecNumber evidence="3">2.7.13.3</ecNumber>
    </recommendedName>
</protein>
<dbReference type="InterPro" id="IPR036890">
    <property type="entry name" value="HATPase_C_sf"/>
</dbReference>
<name>A0A9D2IFS7_9FIRM</name>
<evidence type="ECO:0000256" key="6">
    <source>
        <dbReference type="ARBA" id="ARBA00022679"/>
    </source>
</evidence>
<dbReference type="GO" id="GO:0005886">
    <property type="term" value="C:plasma membrane"/>
    <property type="evidence" value="ECO:0007669"/>
    <property type="project" value="UniProtKB-SubCell"/>
</dbReference>
<proteinExistence type="predicted"/>
<dbReference type="SMART" id="SM00387">
    <property type="entry name" value="HATPase_c"/>
    <property type="match status" value="1"/>
</dbReference>
<gene>
    <name evidence="16" type="ORF">IAA08_02290</name>
</gene>
<dbReference type="CDD" id="cd00082">
    <property type="entry name" value="HisKA"/>
    <property type="match status" value="1"/>
</dbReference>
<dbReference type="FunFam" id="1.10.287.130:FF:000001">
    <property type="entry name" value="Two-component sensor histidine kinase"/>
    <property type="match status" value="1"/>
</dbReference>